<evidence type="ECO:0000256" key="1">
    <source>
        <dbReference type="SAM" id="Phobius"/>
    </source>
</evidence>
<evidence type="ECO:0000259" key="2">
    <source>
        <dbReference type="PROSITE" id="PS50883"/>
    </source>
</evidence>
<dbReference type="SUPFAM" id="SSF141868">
    <property type="entry name" value="EAL domain-like"/>
    <property type="match status" value="1"/>
</dbReference>
<dbReference type="PANTHER" id="PTHR33121">
    <property type="entry name" value="CYCLIC DI-GMP PHOSPHODIESTERASE PDEF"/>
    <property type="match status" value="1"/>
</dbReference>
<dbReference type="SUPFAM" id="SSF55073">
    <property type="entry name" value="Nucleotide cyclase"/>
    <property type="match status" value="1"/>
</dbReference>
<dbReference type="InterPro" id="IPR001633">
    <property type="entry name" value="EAL_dom"/>
</dbReference>
<dbReference type="SMART" id="SM00267">
    <property type="entry name" value="GGDEF"/>
    <property type="match status" value="1"/>
</dbReference>
<evidence type="ECO:0000313" key="5">
    <source>
        <dbReference type="Proteomes" id="UP000199382"/>
    </source>
</evidence>
<dbReference type="NCBIfam" id="TIGR00254">
    <property type="entry name" value="GGDEF"/>
    <property type="match status" value="1"/>
</dbReference>
<name>A0A1G9H715_9RHOB</name>
<gene>
    <name evidence="4" type="ORF">SAMN04488026_10672</name>
</gene>
<feature type="domain" description="GGDEF" evidence="3">
    <location>
        <begin position="98"/>
        <end position="234"/>
    </location>
</feature>
<dbReference type="STRING" id="571298.SAMN04488026_10672"/>
<sequence>MARNAVRYRQFRNRLNQAFIRPQTLAFVPALMLGGFWFGGEGLLMLTAVTFPVVLLLGGLLEGDRDKNWVDGLTGLANRNHLLDTLAGHLEAYEGHGQSTVALVIQLDDFSQIAETLGSAGTEDILRCTADRILTAIRPGDLAGRLVEHRFAVVLGPVRQANMEVGLRVAERLQAEIGEPISLDAGTFYVSASVGFCLARRAPRHDAEAMLEAAEMAMDEARRSGKNAIRAYSSEMTEAIEIRQTLSEEIVRAFSDGQIRPWFQPQISTDTGLVSGFEALARWEHPERGVLPPSEFIEAVENAGVLERLGEVMLFQSLSAIRLWDKSGYRVPRVGINFTGAELRNPRLVDKIRWELDRFDLTPDRLTIEILETVVAESNNDTITTNIAGLAKLGCEIDLDDFGTRHASIANIRRFGINRIKIDKSFTARVDSQRDQQRMVSAILAMAEQLDLQTLAEGVESHGEHAMLSQLGCGHVQGNGIAPPLPFEGTMAWMDKHSCRIGQPPRIGRPTQ</sequence>
<dbReference type="SMART" id="SM00052">
    <property type="entry name" value="EAL"/>
    <property type="match status" value="1"/>
</dbReference>
<dbReference type="Proteomes" id="UP000199382">
    <property type="component" value="Unassembled WGS sequence"/>
</dbReference>
<feature type="transmembrane region" description="Helical" evidence="1">
    <location>
        <begin position="44"/>
        <end position="61"/>
    </location>
</feature>
<dbReference type="PROSITE" id="PS50887">
    <property type="entry name" value="GGDEF"/>
    <property type="match status" value="1"/>
</dbReference>
<dbReference type="GO" id="GO:0071111">
    <property type="term" value="F:cyclic-guanylate-specific phosphodiesterase activity"/>
    <property type="evidence" value="ECO:0007669"/>
    <property type="project" value="InterPro"/>
</dbReference>
<dbReference type="RefSeq" id="WP_093162450.1">
    <property type="nucleotide sequence ID" value="NZ_FNEK01000067.1"/>
</dbReference>
<protein>
    <submittedName>
        <fullName evidence="4">Diguanylate cyclase/phosphodiesterase</fullName>
    </submittedName>
</protein>
<dbReference type="Gene3D" id="3.20.20.450">
    <property type="entry name" value="EAL domain"/>
    <property type="match status" value="1"/>
</dbReference>
<dbReference type="InterPro" id="IPR043128">
    <property type="entry name" value="Rev_trsase/Diguanyl_cyclase"/>
</dbReference>
<dbReference type="AlphaFoldDB" id="A0A1G9H715"/>
<keyword evidence="1" id="KW-1133">Transmembrane helix</keyword>
<evidence type="ECO:0000313" key="4">
    <source>
        <dbReference type="EMBL" id="SDL08750.1"/>
    </source>
</evidence>
<keyword evidence="5" id="KW-1185">Reference proteome</keyword>
<proteinExistence type="predicted"/>
<organism evidence="4 5">
    <name type="scientific">Aliiruegeria lutimaris</name>
    <dbReference type="NCBI Taxonomy" id="571298"/>
    <lineage>
        <taxon>Bacteria</taxon>
        <taxon>Pseudomonadati</taxon>
        <taxon>Pseudomonadota</taxon>
        <taxon>Alphaproteobacteria</taxon>
        <taxon>Rhodobacterales</taxon>
        <taxon>Roseobacteraceae</taxon>
        <taxon>Aliiruegeria</taxon>
    </lineage>
</organism>
<keyword evidence="1" id="KW-0472">Membrane</keyword>
<dbReference type="PROSITE" id="PS50883">
    <property type="entry name" value="EAL"/>
    <property type="match status" value="1"/>
</dbReference>
<dbReference type="InterPro" id="IPR035919">
    <property type="entry name" value="EAL_sf"/>
</dbReference>
<dbReference type="InterPro" id="IPR050706">
    <property type="entry name" value="Cyclic-di-GMP_PDE-like"/>
</dbReference>
<accession>A0A1G9H715</accession>
<dbReference type="EMBL" id="FNEK01000067">
    <property type="protein sequence ID" value="SDL08750.1"/>
    <property type="molecule type" value="Genomic_DNA"/>
</dbReference>
<dbReference type="OrthoDB" id="9814202at2"/>
<keyword evidence="1" id="KW-0812">Transmembrane</keyword>
<dbReference type="Gene3D" id="3.30.70.270">
    <property type="match status" value="1"/>
</dbReference>
<reference evidence="4 5" key="1">
    <citation type="submission" date="2016-10" db="EMBL/GenBank/DDBJ databases">
        <authorList>
            <person name="de Groot N.N."/>
        </authorList>
    </citation>
    <scope>NUCLEOTIDE SEQUENCE [LARGE SCALE GENOMIC DNA]</scope>
    <source>
        <strain evidence="4 5">DSM 25294</strain>
    </source>
</reference>
<evidence type="ECO:0000259" key="3">
    <source>
        <dbReference type="PROSITE" id="PS50887"/>
    </source>
</evidence>
<dbReference type="Pfam" id="PF00563">
    <property type="entry name" value="EAL"/>
    <property type="match status" value="1"/>
</dbReference>
<dbReference type="CDD" id="cd01949">
    <property type="entry name" value="GGDEF"/>
    <property type="match status" value="1"/>
</dbReference>
<dbReference type="CDD" id="cd01948">
    <property type="entry name" value="EAL"/>
    <property type="match status" value="1"/>
</dbReference>
<feature type="domain" description="EAL" evidence="2">
    <location>
        <begin position="243"/>
        <end position="498"/>
    </location>
</feature>
<dbReference type="InterPro" id="IPR029787">
    <property type="entry name" value="Nucleotide_cyclase"/>
</dbReference>
<dbReference type="PANTHER" id="PTHR33121:SF70">
    <property type="entry name" value="SIGNALING PROTEIN YKOW"/>
    <property type="match status" value="1"/>
</dbReference>
<dbReference type="InterPro" id="IPR000160">
    <property type="entry name" value="GGDEF_dom"/>
</dbReference>
<dbReference type="Pfam" id="PF00990">
    <property type="entry name" value="GGDEF"/>
    <property type="match status" value="1"/>
</dbReference>